<keyword evidence="1" id="KW-0472">Membrane</keyword>
<sequence>MTYVLSDFPFDGNWVDCGAVLTGVAYVAWRAWQMRHATTRGLTCSSEFAFGVAVFPQCLLLVCVMSSAIIDGLAQSSRASLCVAGSYALGAMWDVRRSRRTRKR</sequence>
<evidence type="ECO:0000313" key="2">
    <source>
        <dbReference type="EMBL" id="AJC19738.2"/>
    </source>
</evidence>
<keyword evidence="3" id="KW-1185">Reference proteome</keyword>
<keyword evidence="1" id="KW-1133">Transmembrane helix</keyword>
<feature type="transmembrane region" description="Helical" evidence="1">
    <location>
        <begin position="12"/>
        <end position="29"/>
    </location>
</feature>
<organism evidence="2 3">
    <name type="scientific">Pandoraea pulmonicola</name>
    <dbReference type="NCBI Taxonomy" id="93221"/>
    <lineage>
        <taxon>Bacteria</taxon>
        <taxon>Pseudomonadati</taxon>
        <taxon>Pseudomonadota</taxon>
        <taxon>Betaproteobacteria</taxon>
        <taxon>Burkholderiales</taxon>
        <taxon>Burkholderiaceae</taxon>
        <taxon>Pandoraea</taxon>
    </lineage>
</organism>
<dbReference type="EMBL" id="CP010310">
    <property type="protein sequence ID" value="AJC19738.2"/>
    <property type="molecule type" value="Genomic_DNA"/>
</dbReference>
<evidence type="ECO:0000256" key="1">
    <source>
        <dbReference type="SAM" id="Phobius"/>
    </source>
</evidence>
<evidence type="ECO:0000313" key="3">
    <source>
        <dbReference type="Proteomes" id="UP000035086"/>
    </source>
</evidence>
<feature type="transmembrane region" description="Helical" evidence="1">
    <location>
        <begin position="76"/>
        <end position="95"/>
    </location>
</feature>
<name>A0ABM5RWB1_PANPU</name>
<feature type="transmembrane region" description="Helical" evidence="1">
    <location>
        <begin position="49"/>
        <end position="70"/>
    </location>
</feature>
<keyword evidence="1" id="KW-0812">Transmembrane</keyword>
<proteinExistence type="predicted"/>
<protein>
    <submittedName>
        <fullName evidence="2">Uncharacterized protein</fullName>
    </submittedName>
</protein>
<accession>A0ABM5RWB1</accession>
<gene>
    <name evidence="2" type="ORF">RO07_03215</name>
</gene>
<dbReference type="Proteomes" id="UP000035086">
    <property type="component" value="Chromosome"/>
</dbReference>
<reference evidence="2" key="1">
    <citation type="submission" date="2016-11" db="EMBL/GenBank/DDBJ databases">
        <title>Complete Genome Sequencing of Pandoraea pulmonicola DSM 16583.</title>
        <authorList>
            <person name="Chan K.-G."/>
        </authorList>
    </citation>
    <scope>NUCLEOTIDE SEQUENCE</scope>
    <source>
        <strain evidence="2">DSM 16583</strain>
    </source>
</reference>